<sequence>MPLSSADFDIISESLEVLAPFKYATEELSGEKRVSASKIIPIIRMIQHKYIKQRCSNVESIRVLALAMLLDPRFKTLGFGNQDNAHEAERLLTAECASIIRQTSEHASQAEASSSQAAQNPPSSHDLWELLDSRVSETQQHRSCNADVTIEVKRGCSELETTGQKENSTWTELTAQQQRSDKKRISGGYQHHLNVYQSEDRPNFSSLQDLTEYSLLDEREGCKG</sequence>
<dbReference type="Proteomes" id="UP000830375">
    <property type="component" value="Unassembled WGS sequence"/>
</dbReference>
<gene>
    <name evidence="2" type="ORF">H4Q32_027927</name>
</gene>
<reference evidence="2 3" key="1">
    <citation type="submission" date="2022-01" db="EMBL/GenBank/DDBJ databases">
        <title>A high-quality chromosome-level genome assembly of rohu carp, Labeo rohita.</title>
        <authorList>
            <person name="Arick M.A. II"/>
            <person name="Hsu C.-Y."/>
            <person name="Magbanua Z."/>
            <person name="Pechanova O."/>
            <person name="Grover C."/>
            <person name="Miller E."/>
            <person name="Thrash A."/>
            <person name="Ezzel L."/>
            <person name="Alam S."/>
            <person name="Benzie J."/>
            <person name="Hamilton M."/>
            <person name="Karsi A."/>
            <person name="Lawrence M.L."/>
            <person name="Peterson D.G."/>
        </authorList>
    </citation>
    <scope>NUCLEOTIDE SEQUENCE [LARGE SCALE GENOMIC DNA]</scope>
    <source>
        <strain evidence="3">BAU-BD-2019</strain>
        <tissue evidence="2">Blood</tissue>
    </source>
</reference>
<comment type="caution">
    <text evidence="2">The sequence shown here is derived from an EMBL/GenBank/DDBJ whole genome shotgun (WGS) entry which is preliminary data.</text>
</comment>
<feature type="region of interest" description="Disordered" evidence="1">
    <location>
        <begin position="103"/>
        <end position="125"/>
    </location>
</feature>
<dbReference type="SUPFAM" id="SSF53098">
    <property type="entry name" value="Ribonuclease H-like"/>
    <property type="match status" value="1"/>
</dbReference>
<dbReference type="InterPro" id="IPR012337">
    <property type="entry name" value="RNaseH-like_sf"/>
</dbReference>
<evidence type="ECO:0008006" key="4">
    <source>
        <dbReference type="Google" id="ProtNLM"/>
    </source>
</evidence>
<organism evidence="2 3">
    <name type="scientific">Labeo rohita</name>
    <name type="common">Indian major carp</name>
    <name type="synonym">Cyprinus rohita</name>
    <dbReference type="NCBI Taxonomy" id="84645"/>
    <lineage>
        <taxon>Eukaryota</taxon>
        <taxon>Metazoa</taxon>
        <taxon>Chordata</taxon>
        <taxon>Craniata</taxon>
        <taxon>Vertebrata</taxon>
        <taxon>Euteleostomi</taxon>
        <taxon>Actinopterygii</taxon>
        <taxon>Neopterygii</taxon>
        <taxon>Teleostei</taxon>
        <taxon>Ostariophysi</taxon>
        <taxon>Cypriniformes</taxon>
        <taxon>Cyprinidae</taxon>
        <taxon>Labeoninae</taxon>
        <taxon>Labeonini</taxon>
        <taxon>Labeo</taxon>
    </lineage>
</organism>
<feature type="region of interest" description="Disordered" evidence="1">
    <location>
        <begin position="160"/>
        <end position="185"/>
    </location>
</feature>
<evidence type="ECO:0000256" key="1">
    <source>
        <dbReference type="SAM" id="MobiDB-lite"/>
    </source>
</evidence>
<proteinExistence type="predicted"/>
<dbReference type="EMBL" id="JACTAM010001016">
    <property type="protein sequence ID" value="KAI2646665.1"/>
    <property type="molecule type" value="Genomic_DNA"/>
</dbReference>
<evidence type="ECO:0000313" key="3">
    <source>
        <dbReference type="Proteomes" id="UP000830375"/>
    </source>
</evidence>
<feature type="compositionally biased region" description="Polar residues" evidence="1">
    <location>
        <begin position="160"/>
        <end position="178"/>
    </location>
</feature>
<name>A0ABQ8L8B8_LABRO</name>
<protein>
    <recommendedName>
        <fullName evidence="4">Zinc finger BED domain-containing 4-like protein</fullName>
    </recommendedName>
</protein>
<feature type="compositionally biased region" description="Low complexity" evidence="1">
    <location>
        <begin position="105"/>
        <end position="125"/>
    </location>
</feature>
<keyword evidence="3" id="KW-1185">Reference proteome</keyword>
<evidence type="ECO:0000313" key="2">
    <source>
        <dbReference type="EMBL" id="KAI2646665.1"/>
    </source>
</evidence>
<accession>A0ABQ8L8B8</accession>